<evidence type="ECO:0008006" key="3">
    <source>
        <dbReference type="Google" id="ProtNLM"/>
    </source>
</evidence>
<keyword evidence="2" id="KW-1185">Reference proteome</keyword>
<accession>A0ABT5RNL7</accession>
<dbReference type="Proteomes" id="UP001150614">
    <property type="component" value="Unassembled WGS sequence"/>
</dbReference>
<proteinExistence type="predicted"/>
<reference evidence="1" key="1">
    <citation type="submission" date="2022-07" db="EMBL/GenBank/DDBJ databases">
        <title>Draft genome of Pseudomonas carnis strain LP isolated from cheese.</title>
        <authorList>
            <person name="Wolfe B.E."/>
        </authorList>
    </citation>
    <scope>NUCLEOTIDE SEQUENCE</scope>
    <source>
        <strain evidence="1">LP</strain>
    </source>
</reference>
<evidence type="ECO:0000313" key="1">
    <source>
        <dbReference type="EMBL" id="MDD1947589.1"/>
    </source>
</evidence>
<evidence type="ECO:0000313" key="2">
    <source>
        <dbReference type="Proteomes" id="UP001150614"/>
    </source>
</evidence>
<comment type="caution">
    <text evidence="1">The sequence shown here is derived from an EMBL/GenBank/DDBJ whole genome shotgun (WGS) entry which is preliminary data.</text>
</comment>
<name>A0ABT5RNL7_9PSED</name>
<dbReference type="RefSeq" id="WP_054898936.1">
    <property type="nucleotide sequence ID" value="NZ_JANCLL010000049.1"/>
</dbReference>
<protein>
    <recommendedName>
        <fullName evidence="3">DNA-binding protein</fullName>
    </recommendedName>
</protein>
<dbReference type="EMBL" id="JANCLL010000049">
    <property type="protein sequence ID" value="MDD1947589.1"/>
    <property type="molecule type" value="Genomic_DNA"/>
</dbReference>
<sequence>MSARKTLIFGVGINDADYVTRSTKVVDGHQKTNWRCPFYQAWSNMLERSYCPKYKVRKPTYAKCEVAEEWLTFSNFRAWMVLQDWQGKHLDKDVLLPGNKIYGPDFCVFISAKLNSFLVGLETSRSKLLPGTHFQKSSGMFNPQCRNPFTGKQEHLGYFVNEQESHDAWRRRKQELAEMYSALQSDQRIAAALRARFASFTEVAQ</sequence>
<gene>
    <name evidence="1" type="ORF">NMG11_27590</name>
</gene>
<organism evidence="1 2">
    <name type="scientific">Pseudomonas carnis</name>
    <dbReference type="NCBI Taxonomy" id="2487355"/>
    <lineage>
        <taxon>Bacteria</taxon>
        <taxon>Pseudomonadati</taxon>
        <taxon>Pseudomonadota</taxon>
        <taxon>Gammaproteobacteria</taxon>
        <taxon>Pseudomonadales</taxon>
        <taxon>Pseudomonadaceae</taxon>
        <taxon>Pseudomonas</taxon>
    </lineage>
</organism>